<dbReference type="PROSITE" id="PS50404">
    <property type="entry name" value="GST_NTER"/>
    <property type="match status" value="1"/>
</dbReference>
<evidence type="ECO:0000259" key="3">
    <source>
        <dbReference type="PROSITE" id="PS50405"/>
    </source>
</evidence>
<feature type="domain" description="GST C-terminal" evidence="3">
    <location>
        <begin position="82"/>
        <end position="211"/>
    </location>
</feature>
<evidence type="ECO:0000259" key="2">
    <source>
        <dbReference type="PROSITE" id="PS50404"/>
    </source>
</evidence>
<proteinExistence type="inferred from homology"/>
<dbReference type="InterPro" id="IPR036249">
    <property type="entry name" value="Thioredoxin-like_sf"/>
</dbReference>
<evidence type="ECO:0000313" key="4">
    <source>
        <dbReference type="EMBL" id="OUR95675.1"/>
    </source>
</evidence>
<dbReference type="SUPFAM" id="SSF52833">
    <property type="entry name" value="Thioredoxin-like"/>
    <property type="match status" value="1"/>
</dbReference>
<gene>
    <name evidence="4" type="ORF">A9Q84_14330</name>
</gene>
<organism evidence="4 5">
    <name type="scientific">Halobacteriovorax marinus</name>
    <dbReference type="NCBI Taxonomy" id="97084"/>
    <lineage>
        <taxon>Bacteria</taxon>
        <taxon>Pseudomonadati</taxon>
        <taxon>Bdellovibrionota</taxon>
        <taxon>Bacteriovoracia</taxon>
        <taxon>Bacteriovoracales</taxon>
        <taxon>Halobacteriovoraceae</taxon>
        <taxon>Halobacteriovorax</taxon>
    </lineage>
</organism>
<dbReference type="AlphaFoldDB" id="A0A1Y5F8S9"/>
<feature type="domain" description="GST N-terminal" evidence="2">
    <location>
        <begin position="1"/>
        <end position="79"/>
    </location>
</feature>
<accession>A0A1Y5F8S9</accession>
<dbReference type="InterPro" id="IPR040079">
    <property type="entry name" value="Glutathione_S-Trfase"/>
</dbReference>
<dbReference type="Proteomes" id="UP000196531">
    <property type="component" value="Unassembled WGS sequence"/>
</dbReference>
<dbReference type="SFLD" id="SFLDS00019">
    <property type="entry name" value="Glutathione_Transferase_(cytos"/>
    <property type="match status" value="1"/>
</dbReference>
<dbReference type="InterPro" id="IPR004046">
    <property type="entry name" value="GST_C"/>
</dbReference>
<evidence type="ECO:0000313" key="5">
    <source>
        <dbReference type="Proteomes" id="UP000196531"/>
    </source>
</evidence>
<name>A0A1Y5F8S9_9BACT</name>
<dbReference type="Pfam" id="PF00043">
    <property type="entry name" value="GST_C"/>
    <property type="match status" value="1"/>
</dbReference>
<dbReference type="SFLD" id="SFLDG01151">
    <property type="entry name" value="Main.2:_Nu-like"/>
    <property type="match status" value="1"/>
</dbReference>
<evidence type="ECO:0000256" key="1">
    <source>
        <dbReference type="RuleBase" id="RU003494"/>
    </source>
</evidence>
<dbReference type="InterPro" id="IPR036282">
    <property type="entry name" value="Glutathione-S-Trfase_C_sf"/>
</dbReference>
<dbReference type="EMBL" id="MAAO01000007">
    <property type="protein sequence ID" value="OUR95675.1"/>
    <property type="molecule type" value="Genomic_DNA"/>
</dbReference>
<comment type="caution">
    <text evidence="4">The sequence shown here is derived from an EMBL/GenBank/DDBJ whole genome shotgun (WGS) entry which is preliminary data.</text>
</comment>
<evidence type="ECO:0008006" key="6">
    <source>
        <dbReference type="Google" id="ProtNLM"/>
    </source>
</evidence>
<dbReference type="CDD" id="cd03048">
    <property type="entry name" value="GST_N_Ure2p_like"/>
    <property type="match status" value="1"/>
</dbReference>
<dbReference type="PANTHER" id="PTHR44051:SF8">
    <property type="entry name" value="GLUTATHIONE S-TRANSFERASE GSTA"/>
    <property type="match status" value="1"/>
</dbReference>
<dbReference type="Gene3D" id="1.20.1050.10">
    <property type="match status" value="1"/>
</dbReference>
<sequence length="226" mass="25386">MIDLYTDATPNGLKVSIALEELGLEYNVHQLYLGGDQFDSEFTTLNPNNKIPVLKDQDIVISESGAILYYLAEKHGKLLGSNLAEKTKVIEMLMFQMSGIGPYLGQYLVFAAAWGNEFPKVTNRYFKETSRILKVLNKRLEGKEFIAGDEFSIADVSFIPWINLIIKHPATGQLPLEENKNVFAWINRMLERPAVIKGLNNPAPYSPEKQFKGFVDATIGHGPLHE</sequence>
<comment type="similarity">
    <text evidence="1">Belongs to the GST superfamily.</text>
</comment>
<reference evidence="5" key="1">
    <citation type="journal article" date="2017" name="Proc. Natl. Acad. Sci. U.S.A.">
        <title>Simulation of Deepwater Horizon oil plume reveals substrate specialization within a complex community of hydrocarbon-degraders.</title>
        <authorList>
            <person name="Hu P."/>
            <person name="Dubinsky E.A."/>
            <person name="Probst A.J."/>
            <person name="Wang J."/>
            <person name="Sieber C.M.K."/>
            <person name="Tom L.M."/>
            <person name="Gardinali P."/>
            <person name="Banfield J.F."/>
            <person name="Atlas R.M."/>
            <person name="Andersen G.L."/>
        </authorList>
    </citation>
    <scope>NUCLEOTIDE SEQUENCE [LARGE SCALE GENOMIC DNA]</scope>
</reference>
<dbReference type="InterPro" id="IPR010987">
    <property type="entry name" value="Glutathione-S-Trfase_C-like"/>
</dbReference>
<dbReference type="PROSITE" id="PS50405">
    <property type="entry name" value="GST_CTER"/>
    <property type="match status" value="1"/>
</dbReference>
<dbReference type="SUPFAM" id="SSF47616">
    <property type="entry name" value="GST C-terminal domain-like"/>
    <property type="match status" value="1"/>
</dbReference>
<dbReference type="SFLD" id="SFLDG00358">
    <property type="entry name" value="Main_(cytGST)"/>
    <property type="match status" value="1"/>
</dbReference>
<dbReference type="Pfam" id="PF02798">
    <property type="entry name" value="GST_N"/>
    <property type="match status" value="1"/>
</dbReference>
<dbReference type="PANTHER" id="PTHR44051">
    <property type="entry name" value="GLUTATHIONE S-TRANSFERASE-RELATED"/>
    <property type="match status" value="1"/>
</dbReference>
<dbReference type="InterPro" id="IPR004045">
    <property type="entry name" value="Glutathione_S-Trfase_N"/>
</dbReference>
<protein>
    <recommendedName>
        <fullName evidence="6">Glutathione S-transferase</fullName>
    </recommendedName>
</protein>
<dbReference type="Gene3D" id="3.40.30.10">
    <property type="entry name" value="Glutaredoxin"/>
    <property type="match status" value="1"/>
</dbReference>